<evidence type="ECO:0000256" key="1">
    <source>
        <dbReference type="SAM" id="MobiDB-lite"/>
    </source>
</evidence>
<organism evidence="2 3">
    <name type="scientific">Symbiodinium microadriaticum</name>
    <name type="common">Dinoflagellate</name>
    <name type="synonym">Zooxanthella microadriatica</name>
    <dbReference type="NCBI Taxonomy" id="2951"/>
    <lineage>
        <taxon>Eukaryota</taxon>
        <taxon>Sar</taxon>
        <taxon>Alveolata</taxon>
        <taxon>Dinophyceae</taxon>
        <taxon>Suessiales</taxon>
        <taxon>Symbiodiniaceae</taxon>
        <taxon>Symbiodinium</taxon>
    </lineage>
</organism>
<feature type="compositionally biased region" description="Basic and acidic residues" evidence="1">
    <location>
        <begin position="108"/>
        <end position="121"/>
    </location>
</feature>
<gene>
    <name evidence="2" type="ORF">AK812_SmicGene4328</name>
</gene>
<accession>A0A1Q9EWL9</accession>
<dbReference type="Proteomes" id="UP000186817">
    <property type="component" value="Unassembled WGS sequence"/>
</dbReference>
<feature type="region of interest" description="Disordered" evidence="1">
    <location>
        <begin position="40"/>
        <end position="59"/>
    </location>
</feature>
<proteinExistence type="predicted"/>
<sequence length="140" mass="15029">MLQQVHRRSELWIVMPEKEAGSLLAHWRVYHAAETFSQPDQETTFTDAPRSASASTASGLGGTHVLAVSATGGILLAVRRTRQRSAKSRASGARSVACKGQLLDKVEKKEQARGKVPKELEEQPAQAVASTSSYPAVTAC</sequence>
<reference evidence="2 3" key="1">
    <citation type="submission" date="2016-02" db="EMBL/GenBank/DDBJ databases">
        <title>Genome analysis of coral dinoflagellate symbionts highlights evolutionary adaptations to a symbiotic lifestyle.</title>
        <authorList>
            <person name="Aranda M."/>
            <person name="Li Y."/>
            <person name="Liew Y.J."/>
            <person name="Baumgarten S."/>
            <person name="Simakov O."/>
            <person name="Wilson M."/>
            <person name="Piel J."/>
            <person name="Ashoor H."/>
            <person name="Bougouffa S."/>
            <person name="Bajic V.B."/>
            <person name="Ryu T."/>
            <person name="Ravasi T."/>
            <person name="Bayer T."/>
            <person name="Micklem G."/>
            <person name="Kim H."/>
            <person name="Bhak J."/>
            <person name="Lajeunesse T.C."/>
            <person name="Voolstra C.R."/>
        </authorList>
    </citation>
    <scope>NUCLEOTIDE SEQUENCE [LARGE SCALE GENOMIC DNA]</scope>
    <source>
        <strain evidence="2 3">CCMP2467</strain>
    </source>
</reference>
<feature type="compositionally biased region" description="Polar residues" evidence="1">
    <location>
        <begin position="128"/>
        <end position="140"/>
    </location>
</feature>
<dbReference type="AlphaFoldDB" id="A0A1Q9EWL9"/>
<evidence type="ECO:0000313" key="2">
    <source>
        <dbReference type="EMBL" id="OLQ11775.1"/>
    </source>
</evidence>
<protein>
    <submittedName>
        <fullName evidence="2">Uncharacterized protein</fullName>
    </submittedName>
</protein>
<name>A0A1Q9EWL9_SYMMI</name>
<comment type="caution">
    <text evidence="2">The sequence shown here is derived from an EMBL/GenBank/DDBJ whole genome shotgun (WGS) entry which is preliminary data.</text>
</comment>
<feature type="region of interest" description="Disordered" evidence="1">
    <location>
        <begin position="108"/>
        <end position="140"/>
    </location>
</feature>
<dbReference type="EMBL" id="LSRX01000054">
    <property type="protein sequence ID" value="OLQ11775.1"/>
    <property type="molecule type" value="Genomic_DNA"/>
</dbReference>
<keyword evidence="3" id="KW-1185">Reference proteome</keyword>
<dbReference type="OrthoDB" id="10339430at2759"/>
<evidence type="ECO:0000313" key="3">
    <source>
        <dbReference type="Proteomes" id="UP000186817"/>
    </source>
</evidence>